<accession>A0A0C2Y9M7</accession>
<dbReference type="EMBL" id="KN831771">
    <property type="protein sequence ID" value="KIM46533.1"/>
    <property type="molecule type" value="Genomic_DNA"/>
</dbReference>
<dbReference type="AlphaFoldDB" id="A0A0C2Y9M7"/>
<keyword evidence="2" id="KW-1185">Reference proteome</keyword>
<proteinExistence type="predicted"/>
<reference evidence="1 2" key="1">
    <citation type="submission" date="2014-04" db="EMBL/GenBank/DDBJ databases">
        <authorList>
            <consortium name="DOE Joint Genome Institute"/>
            <person name="Kuo A."/>
            <person name="Gay G."/>
            <person name="Dore J."/>
            <person name="Kohler A."/>
            <person name="Nagy L.G."/>
            <person name="Floudas D."/>
            <person name="Copeland A."/>
            <person name="Barry K.W."/>
            <person name="Cichocki N."/>
            <person name="Veneault-Fourrey C."/>
            <person name="LaButti K."/>
            <person name="Lindquist E.A."/>
            <person name="Lipzen A."/>
            <person name="Lundell T."/>
            <person name="Morin E."/>
            <person name="Murat C."/>
            <person name="Sun H."/>
            <person name="Tunlid A."/>
            <person name="Henrissat B."/>
            <person name="Grigoriev I.V."/>
            <person name="Hibbett D.S."/>
            <person name="Martin F."/>
            <person name="Nordberg H.P."/>
            <person name="Cantor M.N."/>
            <person name="Hua S.X."/>
        </authorList>
    </citation>
    <scope>NUCLEOTIDE SEQUENCE [LARGE SCALE GENOMIC DNA]</scope>
    <source>
        <strain evidence="2">h7</strain>
    </source>
</reference>
<protein>
    <submittedName>
        <fullName evidence="1">Uncharacterized protein</fullName>
    </submittedName>
</protein>
<dbReference type="Proteomes" id="UP000053424">
    <property type="component" value="Unassembled WGS sequence"/>
</dbReference>
<organism evidence="1 2">
    <name type="scientific">Hebeloma cylindrosporum</name>
    <dbReference type="NCBI Taxonomy" id="76867"/>
    <lineage>
        <taxon>Eukaryota</taxon>
        <taxon>Fungi</taxon>
        <taxon>Dikarya</taxon>
        <taxon>Basidiomycota</taxon>
        <taxon>Agaricomycotina</taxon>
        <taxon>Agaricomycetes</taxon>
        <taxon>Agaricomycetidae</taxon>
        <taxon>Agaricales</taxon>
        <taxon>Agaricineae</taxon>
        <taxon>Hymenogastraceae</taxon>
        <taxon>Hebeloma</taxon>
    </lineage>
</organism>
<dbReference type="HOGENOM" id="CLU_2590036_0_0_1"/>
<gene>
    <name evidence="1" type="ORF">M413DRAFT_317364</name>
</gene>
<evidence type="ECO:0000313" key="1">
    <source>
        <dbReference type="EMBL" id="KIM46533.1"/>
    </source>
</evidence>
<reference evidence="2" key="2">
    <citation type="submission" date="2015-01" db="EMBL/GenBank/DDBJ databases">
        <title>Evolutionary Origins and Diversification of the Mycorrhizal Mutualists.</title>
        <authorList>
            <consortium name="DOE Joint Genome Institute"/>
            <consortium name="Mycorrhizal Genomics Consortium"/>
            <person name="Kohler A."/>
            <person name="Kuo A."/>
            <person name="Nagy L.G."/>
            <person name="Floudas D."/>
            <person name="Copeland A."/>
            <person name="Barry K.W."/>
            <person name="Cichocki N."/>
            <person name="Veneault-Fourrey C."/>
            <person name="LaButti K."/>
            <person name="Lindquist E.A."/>
            <person name="Lipzen A."/>
            <person name="Lundell T."/>
            <person name="Morin E."/>
            <person name="Murat C."/>
            <person name="Riley R."/>
            <person name="Ohm R."/>
            <person name="Sun H."/>
            <person name="Tunlid A."/>
            <person name="Henrissat B."/>
            <person name="Grigoriev I.V."/>
            <person name="Hibbett D.S."/>
            <person name="Martin F."/>
        </authorList>
    </citation>
    <scope>NUCLEOTIDE SEQUENCE [LARGE SCALE GENOMIC DNA]</scope>
    <source>
        <strain evidence="2">h7</strain>
    </source>
</reference>
<evidence type="ECO:0000313" key="2">
    <source>
        <dbReference type="Proteomes" id="UP000053424"/>
    </source>
</evidence>
<sequence length="80" mass="9203">MQPMSVWTSQSAEILGRNIRGAPPISRYPMTSIRGMYRGTNEPEGTSWPKFTRVLHNFTKSFRTGKNPEDGFMDYEDEKS</sequence>
<name>A0A0C2Y9M7_HEBCY</name>